<reference evidence="4 5" key="1">
    <citation type="submission" date="2014-04" db="EMBL/GenBank/DDBJ databases">
        <title>Draft genome sequence of Photobacterium halotolerans S2753: a solonamide, ngercheumicin and holomycin producer.</title>
        <authorList>
            <person name="Machado H.R."/>
            <person name="Gram L."/>
        </authorList>
    </citation>
    <scope>NUCLEOTIDE SEQUENCE [LARGE SCALE GENOMIC DNA]</scope>
    <source>
        <strain evidence="4 5">S2753</strain>
    </source>
</reference>
<accession>A0A066RWA4</accession>
<feature type="transmembrane region" description="Helical" evidence="2">
    <location>
        <begin position="307"/>
        <end position="326"/>
    </location>
</feature>
<feature type="transmembrane region" description="Helical" evidence="2">
    <location>
        <begin position="333"/>
        <end position="353"/>
    </location>
</feature>
<keyword evidence="2" id="KW-1133">Transmembrane helix</keyword>
<protein>
    <recommendedName>
        <fullName evidence="3">Bacterial sugar transferase domain-containing protein</fullName>
    </recommendedName>
</protein>
<keyword evidence="2" id="KW-0812">Transmembrane</keyword>
<evidence type="ECO:0000259" key="3">
    <source>
        <dbReference type="Pfam" id="PF02397"/>
    </source>
</evidence>
<comment type="caution">
    <text evidence="4">The sequence shown here is derived from an EMBL/GenBank/DDBJ whole genome shotgun (WGS) entry which is preliminary data.</text>
</comment>
<dbReference type="Pfam" id="PF13641">
    <property type="entry name" value="Glyco_tranf_2_3"/>
    <property type="match status" value="1"/>
</dbReference>
<name>A0A066RWA4_9GAMM</name>
<dbReference type="GO" id="GO:0016780">
    <property type="term" value="F:phosphotransferase activity, for other substituted phosphate groups"/>
    <property type="evidence" value="ECO:0007669"/>
    <property type="project" value="TreeGrafter"/>
</dbReference>
<keyword evidence="2" id="KW-0472">Membrane</keyword>
<evidence type="ECO:0000313" key="5">
    <source>
        <dbReference type="Proteomes" id="UP000027192"/>
    </source>
</evidence>
<gene>
    <name evidence="4" type="ORF">EA58_00570</name>
</gene>
<dbReference type="PANTHER" id="PTHR30576:SF0">
    <property type="entry name" value="UNDECAPRENYL-PHOSPHATE N-ACETYLGALACTOSAMINYL 1-PHOSPHATE TRANSFERASE-RELATED"/>
    <property type="match status" value="1"/>
</dbReference>
<dbReference type="STRING" id="1654360.EA58_00570"/>
<dbReference type="PANTHER" id="PTHR30576">
    <property type="entry name" value="COLANIC BIOSYNTHESIS UDP-GLUCOSE LIPID CARRIER TRANSFERASE"/>
    <property type="match status" value="1"/>
</dbReference>
<dbReference type="Proteomes" id="UP000027192">
    <property type="component" value="Unassembled WGS sequence"/>
</dbReference>
<feature type="domain" description="Bacterial sugar transferase" evidence="3">
    <location>
        <begin position="425"/>
        <end position="618"/>
    </location>
</feature>
<proteinExistence type="inferred from homology"/>
<dbReference type="Pfam" id="PF02397">
    <property type="entry name" value="Bac_transf"/>
    <property type="match status" value="1"/>
</dbReference>
<dbReference type="AlphaFoldDB" id="A0A066RWA4"/>
<dbReference type="InterPro" id="IPR003362">
    <property type="entry name" value="Bact_transf"/>
</dbReference>
<organism evidence="4 5">
    <name type="scientific">Photobacterium galatheae</name>
    <dbReference type="NCBI Taxonomy" id="1654360"/>
    <lineage>
        <taxon>Bacteria</taxon>
        <taxon>Pseudomonadati</taxon>
        <taxon>Pseudomonadota</taxon>
        <taxon>Gammaproteobacteria</taxon>
        <taxon>Vibrionales</taxon>
        <taxon>Vibrionaceae</taxon>
        <taxon>Photobacterium</taxon>
    </lineage>
</organism>
<sequence length="623" mass="68587">MSFLTLSAIVFIIYHHLGYPLLLRWLSKNASSVKPQVIKPQAVSREYQDSASDADLPSIAILVPAYNEAAWIAEKIRNLAALDYPGNKLSIVIACDGCQDETAALARQAADELACRHLNMTVMEFAENRGKVATINEVIPLLECDLVALSDVSAIISCDALLQAAACFADPTVGVLNSHYQIYQPGTDGEATYWRYQGRLKAQEAALGATLGAHGAFYLFRHALFEPLPTDTINDDFVLPMRIVAQGYRAAHEDQIIALELEASSAAMDFRRRQRIGAGNLQQVVRLKQLLSPRYRGVAFLFTSGKVLRVLSGYLMVFALAGSLLLAGESSVFLCLAILQSVLYLIAIITLIFPAVPTGKPGHTLAYLVSGHAASLIGSLKYALGLEKARWQRVTALSTSDRRPFVIYANQHRSSTMSPITAKTKRTMDIVIAGLGLALTLPVFPIIALATKLDSPGPVFFQQRRIGQMLPEQTRIFDILKFRTMVANAESVTGAILASKADPRITRVGAFLRKTRLDELPQLINVLRGDMSIVGPRPERPEFYQQLESAIPFFTERTYGILPGITGLAQINQGYDTSIEDVRSKVAFDHSYALVLGSFWPWFRTDLMIMFKTFGIMLGRKGQ</sequence>
<feature type="transmembrane region" description="Helical" evidence="2">
    <location>
        <begin position="430"/>
        <end position="450"/>
    </location>
</feature>
<keyword evidence="5" id="KW-1185">Reference proteome</keyword>
<dbReference type="EMBL" id="JMIB01000002">
    <property type="protein sequence ID" value="KDM93396.1"/>
    <property type="molecule type" value="Genomic_DNA"/>
</dbReference>
<dbReference type="SUPFAM" id="SSF53448">
    <property type="entry name" value="Nucleotide-diphospho-sugar transferases"/>
    <property type="match status" value="1"/>
</dbReference>
<dbReference type="CDD" id="cd06439">
    <property type="entry name" value="CESA_like_1"/>
    <property type="match status" value="1"/>
</dbReference>
<dbReference type="InterPro" id="IPR029044">
    <property type="entry name" value="Nucleotide-diphossugar_trans"/>
</dbReference>
<comment type="similarity">
    <text evidence="1">Belongs to the bacterial sugar transferase family.</text>
</comment>
<evidence type="ECO:0000256" key="2">
    <source>
        <dbReference type="SAM" id="Phobius"/>
    </source>
</evidence>
<feature type="transmembrane region" description="Helical" evidence="2">
    <location>
        <begin position="365"/>
        <end position="384"/>
    </location>
</feature>
<evidence type="ECO:0000313" key="4">
    <source>
        <dbReference type="EMBL" id="KDM93396.1"/>
    </source>
</evidence>
<dbReference type="Gene3D" id="3.90.550.10">
    <property type="entry name" value="Spore Coat Polysaccharide Biosynthesis Protein SpsA, Chain A"/>
    <property type="match status" value="1"/>
</dbReference>
<evidence type="ECO:0000256" key="1">
    <source>
        <dbReference type="ARBA" id="ARBA00006464"/>
    </source>
</evidence>